<gene>
    <name evidence="2" type="ORF">LEN_4140</name>
</gene>
<dbReference type="EMBL" id="AP014940">
    <property type="protein sequence ID" value="BAV99627.1"/>
    <property type="molecule type" value="Genomic_DNA"/>
</dbReference>
<dbReference type="GeneID" id="83065933"/>
<dbReference type="RefSeq" id="WP_096380490.1">
    <property type="nucleotide sequence ID" value="NZ_AP014940.1"/>
</dbReference>
<keyword evidence="1" id="KW-0732">Signal</keyword>
<dbReference type="AlphaFoldDB" id="A0AAU9B4Z8"/>
<evidence type="ECO:0000313" key="2">
    <source>
        <dbReference type="EMBL" id="BAV99627.1"/>
    </source>
</evidence>
<dbReference type="Proteomes" id="UP000218824">
    <property type="component" value="Chromosome"/>
</dbReference>
<dbReference type="KEGG" id="lem:LEN_4140"/>
<feature type="chain" id="PRO_5043684039" description="Lipoprotein" evidence="1">
    <location>
        <begin position="24"/>
        <end position="110"/>
    </location>
</feature>
<name>A0AAU9B4Z8_LYSEN</name>
<proteinExistence type="predicted"/>
<evidence type="ECO:0000256" key="1">
    <source>
        <dbReference type="SAM" id="SignalP"/>
    </source>
</evidence>
<reference evidence="2 3" key="1">
    <citation type="journal article" date="2017" name="DNA Res.">
        <title>Complete genome sequence and expression profile of the commercial lytic enzyme producer Lysobacter enzymogenes M497-1.</title>
        <authorList>
            <person name="Takami H."/>
            <person name="Toyoda A."/>
            <person name="Uchiyama I."/>
            <person name="Itoh T."/>
            <person name="Takaki Y."/>
            <person name="Arai W."/>
            <person name="Nishi S."/>
            <person name="Kawai M."/>
            <person name="Shinya K."/>
            <person name="Ikeda H."/>
        </authorList>
    </citation>
    <scope>NUCLEOTIDE SEQUENCE [LARGE SCALE GENOMIC DNA]</scope>
    <source>
        <strain evidence="2 3">M497-1</strain>
    </source>
</reference>
<accession>A0AAU9B4Z8</accession>
<organism evidence="2 3">
    <name type="scientific">Lysobacter enzymogenes</name>
    <dbReference type="NCBI Taxonomy" id="69"/>
    <lineage>
        <taxon>Bacteria</taxon>
        <taxon>Pseudomonadati</taxon>
        <taxon>Pseudomonadota</taxon>
        <taxon>Gammaproteobacteria</taxon>
        <taxon>Lysobacterales</taxon>
        <taxon>Lysobacteraceae</taxon>
        <taxon>Lysobacter</taxon>
    </lineage>
</organism>
<protein>
    <recommendedName>
        <fullName evidence="4">Lipoprotein</fullName>
    </recommendedName>
</protein>
<evidence type="ECO:0000313" key="3">
    <source>
        <dbReference type="Proteomes" id="UP000218824"/>
    </source>
</evidence>
<sequence>MNIRSIALTVAASTVLFAGAANARVERFQVTALGSGSTEAAAANRAKQAAVQQCTSAGGRTASAPTATFFRAFGTNQAGPDVVIIGYEYLGSVSCTKQVADDGGPQFGEV</sequence>
<feature type="signal peptide" evidence="1">
    <location>
        <begin position="1"/>
        <end position="23"/>
    </location>
</feature>
<evidence type="ECO:0008006" key="4">
    <source>
        <dbReference type="Google" id="ProtNLM"/>
    </source>
</evidence>